<sequence>MTKYRTLIDHYRGVLGLSQKLKPVDINRSSLHITNLGIKDQETKALFTVAYFHLKIHTRFDDRKSQVTAYTLSEGVRLLGSGYDKETVTMEMIAMPSKFYDNEEIIVNVADVALDYLERMIGSVEEALKERVMA</sequence>
<name>A0A513PWI8_9CAUD</name>
<proteinExistence type="predicted"/>
<protein>
    <submittedName>
        <fullName evidence="1">Uncharacterized protein</fullName>
    </submittedName>
</protein>
<accession>A0A513PWI8</accession>
<reference evidence="1 2" key="1">
    <citation type="submission" date="2019-01" db="EMBL/GenBank/DDBJ databases">
        <authorList>
            <person name="Le T.S."/>
            <person name="Kurtboke I."/>
        </authorList>
    </citation>
    <scope>NUCLEOTIDE SEQUENCE [LARGE SCALE GENOMIC DNA]</scope>
</reference>
<keyword evidence="2" id="KW-1185">Reference proteome</keyword>
<dbReference type="RefSeq" id="YP_009843257.1">
    <property type="nucleotide sequence ID" value="NC_048747.1"/>
</dbReference>
<evidence type="ECO:0000313" key="2">
    <source>
        <dbReference type="Proteomes" id="UP000320660"/>
    </source>
</evidence>
<dbReference type="EMBL" id="MK368614">
    <property type="protein sequence ID" value="QAU04310.1"/>
    <property type="molecule type" value="Genomic_DNA"/>
</dbReference>
<dbReference type="Proteomes" id="UP000320660">
    <property type="component" value="Segment"/>
</dbReference>
<dbReference type="GeneID" id="55613523"/>
<organism evidence="1 2">
    <name type="scientific">Vibrio phage 2 TSL-2019</name>
    <dbReference type="NCBI Taxonomy" id="2508172"/>
    <lineage>
        <taxon>Viruses</taxon>
        <taxon>Duplodnaviria</taxon>
        <taxon>Heunggongvirae</taxon>
        <taxon>Uroviricota</taxon>
        <taxon>Caudoviricetes</taxon>
        <taxon>Chimalliviridae</taxon>
        <taxon>Gorgonvirinae</taxon>
        <taxon>Aphroditevirus</taxon>
        <taxon>Aphroditevirus av2TSL2019</taxon>
    </lineage>
</organism>
<evidence type="ECO:0000313" key="1">
    <source>
        <dbReference type="EMBL" id="QAU04310.1"/>
    </source>
</evidence>
<dbReference type="KEGG" id="vg:55613523"/>